<evidence type="ECO:0000313" key="2">
    <source>
        <dbReference type="EMBL" id="GIZ51368.1"/>
    </source>
</evidence>
<gene>
    <name evidence="2" type="ORF">NCCP691_13820</name>
</gene>
<feature type="region of interest" description="Disordered" evidence="1">
    <location>
        <begin position="52"/>
        <end position="72"/>
    </location>
</feature>
<comment type="caution">
    <text evidence="2">The sequence shown here is derived from an EMBL/GenBank/DDBJ whole genome shotgun (WGS) entry which is preliminary data.</text>
</comment>
<proteinExistence type="predicted"/>
<dbReference type="Proteomes" id="UP000887222">
    <property type="component" value="Unassembled WGS sequence"/>
</dbReference>
<name>A0ABQ4Q2F3_9BURK</name>
<dbReference type="EMBL" id="BPMK01000005">
    <property type="protein sequence ID" value="GIZ51368.1"/>
    <property type="molecule type" value="Genomic_DNA"/>
</dbReference>
<protein>
    <submittedName>
        <fullName evidence="2">Uncharacterized protein</fullName>
    </submittedName>
</protein>
<keyword evidence="3" id="KW-1185">Reference proteome</keyword>
<dbReference type="RefSeq" id="WP_220807536.1">
    <property type="nucleotide sequence ID" value="NZ_BPMK01000005.1"/>
</dbReference>
<accession>A0ABQ4Q2F3</accession>
<organism evidence="2 3">
    <name type="scientific">Noviherbaspirillum aridicola</name>
    <dbReference type="NCBI Taxonomy" id="2849687"/>
    <lineage>
        <taxon>Bacteria</taxon>
        <taxon>Pseudomonadati</taxon>
        <taxon>Pseudomonadota</taxon>
        <taxon>Betaproteobacteria</taxon>
        <taxon>Burkholderiales</taxon>
        <taxon>Oxalobacteraceae</taxon>
        <taxon>Noviherbaspirillum</taxon>
    </lineage>
</organism>
<sequence length="72" mass="8319">MQTSGHGHVWKKIADTYQQWDQDRFELMAMDDLSERLPEFEPRLIEQALDEARSAGRVATSGDGRFRLVPNN</sequence>
<reference evidence="2 3" key="1">
    <citation type="journal article" date="2022" name="Int. J. Syst. Evol. Microbiol.">
        <title>Noviherbaspirillum aridicola sp. nov., isolated from an arid soil in Pakistan.</title>
        <authorList>
            <person name="Khan I.U."/>
            <person name="Saqib M."/>
            <person name="Amin A."/>
            <person name="Hussain F."/>
            <person name="Li L."/>
            <person name="Liu Y.H."/>
            <person name="Fang B.Z."/>
            <person name="Ahmed I."/>
            <person name="Li W.J."/>
        </authorList>
    </citation>
    <scope>NUCLEOTIDE SEQUENCE [LARGE SCALE GENOMIC DNA]</scope>
    <source>
        <strain evidence="2 3">NCCP-691</strain>
    </source>
</reference>
<evidence type="ECO:0000313" key="3">
    <source>
        <dbReference type="Proteomes" id="UP000887222"/>
    </source>
</evidence>
<evidence type="ECO:0000256" key="1">
    <source>
        <dbReference type="SAM" id="MobiDB-lite"/>
    </source>
</evidence>